<sequence length="61" mass="7001">MIYHHILQHYLPRDYAVITKMISGLLPLIFCVAKPKKGRIAIEKLKSVSDDSYFNPLSGNR</sequence>
<dbReference type="AlphaFoldDB" id="A0A3N4DT35"/>
<evidence type="ECO:0000313" key="3">
    <source>
        <dbReference type="Proteomes" id="UP000278855"/>
    </source>
</evidence>
<organism evidence="2 3">
    <name type="scientific">Shewanella psychromarinicola</name>
    <dbReference type="NCBI Taxonomy" id="2487742"/>
    <lineage>
        <taxon>Bacteria</taxon>
        <taxon>Pseudomonadati</taxon>
        <taxon>Pseudomonadota</taxon>
        <taxon>Gammaproteobacteria</taxon>
        <taxon>Alteromonadales</taxon>
        <taxon>Shewanellaceae</taxon>
        <taxon>Shewanella</taxon>
    </lineage>
</organism>
<keyword evidence="1" id="KW-0472">Membrane</keyword>
<keyword evidence="1" id="KW-0812">Transmembrane</keyword>
<protein>
    <submittedName>
        <fullName evidence="2">Uncharacterized protein</fullName>
    </submittedName>
</protein>
<gene>
    <name evidence="2" type="ORF">EGC77_16245</name>
</gene>
<keyword evidence="1" id="KW-1133">Transmembrane helix</keyword>
<evidence type="ECO:0000256" key="1">
    <source>
        <dbReference type="SAM" id="Phobius"/>
    </source>
</evidence>
<feature type="transmembrane region" description="Helical" evidence="1">
    <location>
        <begin position="15"/>
        <end position="33"/>
    </location>
</feature>
<accession>A0A3N4DT35</accession>
<dbReference type="Proteomes" id="UP000278855">
    <property type="component" value="Unassembled WGS sequence"/>
</dbReference>
<evidence type="ECO:0000313" key="2">
    <source>
        <dbReference type="EMBL" id="RPA27782.1"/>
    </source>
</evidence>
<comment type="caution">
    <text evidence="2">The sequence shown here is derived from an EMBL/GenBank/DDBJ whole genome shotgun (WGS) entry which is preliminary data.</text>
</comment>
<dbReference type="EMBL" id="RKKB01000010">
    <property type="protein sequence ID" value="RPA27782.1"/>
    <property type="molecule type" value="Genomic_DNA"/>
</dbReference>
<proteinExistence type="predicted"/>
<name>A0A3N4DT35_9GAMM</name>
<reference evidence="3" key="1">
    <citation type="submission" date="2018-11" db="EMBL/GenBank/DDBJ databases">
        <title>Shewanella sp. R106.</title>
        <authorList>
            <person name="Hwang Y.J."/>
            <person name="Hwang C.Y."/>
        </authorList>
    </citation>
    <scope>NUCLEOTIDE SEQUENCE [LARGE SCALE GENOMIC DNA]</scope>
    <source>
        <strain evidence="3">R106</strain>
    </source>
</reference>